<evidence type="ECO:0000313" key="1">
    <source>
        <dbReference type="EnsemblPlants" id="Bo2g092760.1"/>
    </source>
</evidence>
<dbReference type="AlphaFoldDB" id="A0A0D3AR99"/>
<dbReference type="HOGENOM" id="CLU_755137_0_0_1"/>
<reference evidence="1 2" key="1">
    <citation type="journal article" date="2014" name="Genome Biol.">
        <title>Transcriptome and methylome profiling reveals relics of genome dominance in the mesopolyploid Brassica oleracea.</title>
        <authorList>
            <person name="Parkin I.A."/>
            <person name="Koh C."/>
            <person name="Tang H."/>
            <person name="Robinson S.J."/>
            <person name="Kagale S."/>
            <person name="Clarke W.E."/>
            <person name="Town C.D."/>
            <person name="Nixon J."/>
            <person name="Krishnakumar V."/>
            <person name="Bidwell S.L."/>
            <person name="Denoeud F."/>
            <person name="Belcram H."/>
            <person name="Links M.G."/>
            <person name="Just J."/>
            <person name="Clarke C."/>
            <person name="Bender T."/>
            <person name="Huebert T."/>
            <person name="Mason A.S."/>
            <person name="Pires J.C."/>
            <person name="Barker G."/>
            <person name="Moore J."/>
            <person name="Walley P.G."/>
            <person name="Manoli S."/>
            <person name="Batley J."/>
            <person name="Edwards D."/>
            <person name="Nelson M.N."/>
            <person name="Wang X."/>
            <person name="Paterson A.H."/>
            <person name="King G."/>
            <person name="Bancroft I."/>
            <person name="Chalhoub B."/>
            <person name="Sharpe A.G."/>
        </authorList>
    </citation>
    <scope>NUCLEOTIDE SEQUENCE</scope>
    <source>
        <strain evidence="1 2">cv. TO1000</strain>
    </source>
</reference>
<keyword evidence="2" id="KW-1185">Reference proteome</keyword>
<sequence length="367" mass="41798">MDLLVCTYQTVLIKASPCVLPYADKALGEFFRYLRLEKLHENVIDLHALAYGLDCMDDDAPPPLMMLHPNDQDEDDDIQPVPDPLPPYIYIYISRKDCTQGGVDYLAHVHEPLYSGIMSPPQRLSVMIKNHQPTLGILVMLPLGPDSPHSSRSQCSRLEYNFPPGIRPDELGVYQAHSAVCNKKVDTRAVLKFMEPSDGRFHLYEMAVDAYSKVLKDSDADTETVIERYFMCLQWEEEQKTLDDLYGFVEGVDCFAQMEDEYFSEIIYTGYISIRVPLGLRFVFQRVDGRKVIEITVESWLLEKVASLKEKIGKMIQMQAKELKLRRKAGGVLKEDKSLAHNNVEAGEILTPTDLAHFKVELGRCKS</sequence>
<dbReference type="Gramene" id="Bo2g092760.1">
    <property type="protein sequence ID" value="Bo2g092760.1"/>
    <property type="gene ID" value="Bo2g092760"/>
</dbReference>
<dbReference type="STRING" id="109376.A0A0D3AR99"/>
<accession>A0A0D3AR99</accession>
<proteinExistence type="predicted"/>
<organism evidence="1 2">
    <name type="scientific">Brassica oleracea var. oleracea</name>
    <dbReference type="NCBI Taxonomy" id="109376"/>
    <lineage>
        <taxon>Eukaryota</taxon>
        <taxon>Viridiplantae</taxon>
        <taxon>Streptophyta</taxon>
        <taxon>Embryophyta</taxon>
        <taxon>Tracheophyta</taxon>
        <taxon>Spermatophyta</taxon>
        <taxon>Magnoliopsida</taxon>
        <taxon>eudicotyledons</taxon>
        <taxon>Gunneridae</taxon>
        <taxon>Pentapetalae</taxon>
        <taxon>rosids</taxon>
        <taxon>malvids</taxon>
        <taxon>Brassicales</taxon>
        <taxon>Brassicaceae</taxon>
        <taxon>Brassiceae</taxon>
        <taxon>Brassica</taxon>
    </lineage>
</organism>
<dbReference type="Gene3D" id="3.10.20.90">
    <property type="entry name" value="Phosphatidylinositol 3-kinase Catalytic Subunit, Chain A, domain 1"/>
    <property type="match status" value="1"/>
</dbReference>
<name>A0A0D3AR99_BRAOL</name>
<dbReference type="Proteomes" id="UP000032141">
    <property type="component" value="Chromosome C2"/>
</dbReference>
<reference evidence="1" key="2">
    <citation type="submission" date="2015-03" db="UniProtKB">
        <authorList>
            <consortium name="EnsemblPlants"/>
        </authorList>
    </citation>
    <scope>IDENTIFICATION</scope>
</reference>
<dbReference type="InterPro" id="IPR029071">
    <property type="entry name" value="Ubiquitin-like_domsf"/>
</dbReference>
<dbReference type="eggNOG" id="KOG0007">
    <property type="taxonomic scope" value="Eukaryota"/>
</dbReference>
<dbReference type="SUPFAM" id="SSF54236">
    <property type="entry name" value="Ubiquitin-like"/>
    <property type="match status" value="1"/>
</dbReference>
<evidence type="ECO:0008006" key="3">
    <source>
        <dbReference type="Google" id="ProtNLM"/>
    </source>
</evidence>
<dbReference type="EnsemblPlants" id="Bo2g092760.1">
    <property type="protein sequence ID" value="Bo2g092760.1"/>
    <property type="gene ID" value="Bo2g092760"/>
</dbReference>
<evidence type="ECO:0000313" key="2">
    <source>
        <dbReference type="Proteomes" id="UP000032141"/>
    </source>
</evidence>
<protein>
    <recommendedName>
        <fullName evidence="3">Ubiquitin-like domain-containing protein</fullName>
    </recommendedName>
</protein>